<gene>
    <name evidence="2" type="ORF">G3570_11815</name>
</gene>
<keyword evidence="2" id="KW-0808">Transferase</keyword>
<reference evidence="2 3" key="1">
    <citation type="submission" date="2020-02" db="EMBL/GenBank/DDBJ databases">
        <title>Balneolaceae bacterium YR4-1, complete genome.</title>
        <authorList>
            <person name="Li Y."/>
            <person name="Wu S."/>
        </authorList>
    </citation>
    <scope>NUCLEOTIDE SEQUENCE [LARGE SCALE GENOMIC DNA]</scope>
    <source>
        <strain evidence="2 3">YR4-1</strain>
    </source>
</reference>
<dbReference type="CDD" id="cd06661">
    <property type="entry name" value="GGCT_like"/>
    <property type="match status" value="1"/>
</dbReference>
<evidence type="ECO:0000313" key="3">
    <source>
        <dbReference type="Proteomes" id="UP000473278"/>
    </source>
</evidence>
<dbReference type="InterPro" id="IPR013024">
    <property type="entry name" value="GGCT-like"/>
</dbReference>
<dbReference type="SUPFAM" id="SSF110857">
    <property type="entry name" value="Gamma-glutamyl cyclotransferase-like"/>
    <property type="match status" value="1"/>
</dbReference>
<organism evidence="2 3">
    <name type="scientific">Halalkalibaculum roseum</name>
    <dbReference type="NCBI Taxonomy" id="2709311"/>
    <lineage>
        <taxon>Bacteria</taxon>
        <taxon>Pseudomonadati</taxon>
        <taxon>Balneolota</taxon>
        <taxon>Balneolia</taxon>
        <taxon>Balneolales</taxon>
        <taxon>Balneolaceae</taxon>
        <taxon>Halalkalibaculum</taxon>
    </lineage>
</organism>
<proteinExistence type="predicted"/>
<dbReference type="RefSeq" id="WP_165142534.1">
    <property type="nucleotide sequence ID" value="NZ_JAALLT010000003.1"/>
</dbReference>
<dbReference type="InterPro" id="IPR036568">
    <property type="entry name" value="GGCT-like_sf"/>
</dbReference>
<accession>A0A6M1T5Q5</accession>
<name>A0A6M1T5Q5_9BACT</name>
<dbReference type="AlphaFoldDB" id="A0A6M1T5Q5"/>
<evidence type="ECO:0000313" key="2">
    <source>
        <dbReference type="EMBL" id="NGP77325.1"/>
    </source>
</evidence>
<dbReference type="EMBL" id="JAALLT010000003">
    <property type="protein sequence ID" value="NGP77325.1"/>
    <property type="molecule type" value="Genomic_DNA"/>
</dbReference>
<dbReference type="GO" id="GO:0016740">
    <property type="term" value="F:transferase activity"/>
    <property type="evidence" value="ECO:0007669"/>
    <property type="project" value="UniProtKB-KW"/>
</dbReference>
<protein>
    <submittedName>
        <fullName evidence="2">Gamma-glutamylcyclotransferase</fullName>
    </submittedName>
</protein>
<dbReference type="Proteomes" id="UP000473278">
    <property type="component" value="Unassembled WGS sequence"/>
</dbReference>
<feature type="domain" description="Gamma-glutamylcyclotransferase AIG2-like" evidence="1">
    <location>
        <begin position="8"/>
        <end position="133"/>
    </location>
</feature>
<dbReference type="InterPro" id="IPR009288">
    <property type="entry name" value="AIG2-like_dom"/>
</dbReference>
<dbReference type="Pfam" id="PF06094">
    <property type="entry name" value="GGACT"/>
    <property type="match status" value="1"/>
</dbReference>
<comment type="caution">
    <text evidence="2">The sequence shown here is derived from an EMBL/GenBank/DDBJ whole genome shotgun (WGS) entry which is preliminary data.</text>
</comment>
<dbReference type="Gene3D" id="3.10.490.10">
    <property type="entry name" value="Gamma-glutamyl cyclotransferase-like"/>
    <property type="match status" value="1"/>
</dbReference>
<evidence type="ECO:0000259" key="1">
    <source>
        <dbReference type="Pfam" id="PF06094"/>
    </source>
</evidence>
<sequence length="138" mass="15742">MAATKELLFTYGTLRKGESNPMQRYLENNAEWIAKATFQGKLYFADGHPAATPTTDENSQILGDLFEFDESSGLLQELDRYEAYRPANPEKSLYLRKKRKVSLKESNEICDAWIYIYNRPVDNATPIPSGDYAQFSKG</sequence>
<keyword evidence="3" id="KW-1185">Reference proteome</keyword>